<dbReference type="CDD" id="cd16301">
    <property type="entry name" value="IMP_DIM-like_MBL-B1"/>
    <property type="match status" value="1"/>
</dbReference>
<comment type="catalytic activity">
    <reaction evidence="1">
        <text>a beta-lactam + H2O = a substituted beta-amino acid</text>
        <dbReference type="Rhea" id="RHEA:20401"/>
        <dbReference type="ChEBI" id="CHEBI:15377"/>
        <dbReference type="ChEBI" id="CHEBI:35627"/>
        <dbReference type="ChEBI" id="CHEBI:140347"/>
        <dbReference type="EC" id="3.5.2.6"/>
    </reaction>
</comment>
<dbReference type="NCBIfam" id="NF033088">
    <property type="entry name" value="bla_subclass_B1"/>
    <property type="match status" value="1"/>
</dbReference>
<dbReference type="Pfam" id="PF00753">
    <property type="entry name" value="Lactamase_B"/>
    <property type="match status" value="1"/>
</dbReference>
<proteinExistence type="inferred from homology"/>
<dbReference type="GO" id="GO:0017001">
    <property type="term" value="P:antibiotic catabolic process"/>
    <property type="evidence" value="ECO:0007669"/>
    <property type="project" value="UniProtKB-ARBA"/>
</dbReference>
<keyword evidence="12" id="KW-0046">Antibiotic resistance</keyword>
<dbReference type="InterPro" id="IPR036866">
    <property type="entry name" value="RibonucZ/Hydroxyglut_hydro"/>
</dbReference>
<evidence type="ECO:0000256" key="9">
    <source>
        <dbReference type="ARBA" id="ARBA00022764"/>
    </source>
</evidence>
<name>A0A0F7R923_PSEAI</name>
<dbReference type="InterPro" id="IPR058199">
    <property type="entry name" value="BlaB//VIM/IMP-1"/>
</dbReference>
<evidence type="ECO:0000313" key="15">
    <source>
        <dbReference type="EMBL" id="BAR73387.1"/>
    </source>
</evidence>
<evidence type="ECO:0000256" key="13">
    <source>
        <dbReference type="SAM" id="SignalP"/>
    </source>
</evidence>
<feature type="domain" description="Metallo-beta-lactamase" evidence="14">
    <location>
        <begin position="50"/>
        <end position="218"/>
    </location>
</feature>
<keyword evidence="9" id="KW-0574">Periplasm</keyword>
<dbReference type="RefSeq" id="WP_063860203.1">
    <property type="nucleotide sequence ID" value="NZ_AP017302.1"/>
</dbReference>
<keyword evidence="7" id="KW-0479">Metal-binding</keyword>
<evidence type="ECO:0000256" key="1">
    <source>
        <dbReference type="ARBA" id="ARBA00001526"/>
    </source>
</evidence>
<evidence type="ECO:0000256" key="6">
    <source>
        <dbReference type="ARBA" id="ARBA00012865"/>
    </source>
</evidence>
<evidence type="ECO:0000256" key="3">
    <source>
        <dbReference type="ARBA" id="ARBA00004418"/>
    </source>
</evidence>
<dbReference type="PATRIC" id="fig|287.2580.peg.2511"/>
<dbReference type="EMBL" id="LC054838">
    <property type="protein sequence ID" value="BAR73387.1"/>
    <property type="molecule type" value="Genomic_DNA"/>
</dbReference>
<evidence type="ECO:0000256" key="7">
    <source>
        <dbReference type="ARBA" id="ARBA00022723"/>
    </source>
</evidence>
<dbReference type="SMART" id="SM00849">
    <property type="entry name" value="Lactamase_B"/>
    <property type="match status" value="1"/>
</dbReference>
<comment type="subunit">
    <text evidence="5">Monomer.</text>
</comment>
<feature type="chain" id="PRO_5009769258" description="beta-lactamase" evidence="13">
    <location>
        <begin position="19"/>
        <end position="251"/>
    </location>
</feature>
<keyword evidence="10" id="KW-0378">Hydrolase</keyword>
<protein>
    <recommendedName>
        <fullName evidence="6">beta-lactamase</fullName>
        <ecNumber evidence="6">3.5.2.6</ecNumber>
    </recommendedName>
</protein>
<dbReference type="Gene3D" id="3.60.15.10">
    <property type="entry name" value="Ribonuclease Z/Hydroxyacylglutathione hydrolase-like"/>
    <property type="match status" value="1"/>
</dbReference>
<comment type="cofactor">
    <cofactor evidence="2">
        <name>Zn(2+)</name>
        <dbReference type="ChEBI" id="CHEBI:29105"/>
    </cofactor>
</comment>
<reference evidence="15" key="1">
    <citation type="submission" date="2015-05" db="EMBL/GenBank/DDBJ databases">
        <title>Emergence of metallo-beta-lactamases (DIM-1, NDM-1 or VIM-2) and 16S rRNA methylases (RmtB4 or RmtF2) Co-producing Multidrug-Resistant Pseudomonas aeruginosa Isolates in Nepal.</title>
        <authorList>
            <person name="Tada T."/>
            <person name="Miyoshi-Akiyama T."/>
            <person name="Kirikae T."/>
        </authorList>
    </citation>
    <scope>NUCLEOTIDE SEQUENCE</scope>
    <source>
        <strain evidence="15">IOMTU 133</strain>
    </source>
</reference>
<dbReference type="NCBIfam" id="NF012145">
    <property type="entry name" value="blaDIM_SIM_IMP"/>
    <property type="match status" value="1"/>
</dbReference>
<dbReference type="AlphaFoldDB" id="A0A0F7R923"/>
<dbReference type="InterPro" id="IPR001279">
    <property type="entry name" value="Metallo-B-lactamas"/>
</dbReference>
<dbReference type="NCBIfam" id="NF012229">
    <property type="entry name" value="bla_class_B_core"/>
    <property type="match status" value="1"/>
</dbReference>
<accession>A0A0F7R923</accession>
<evidence type="ECO:0000256" key="4">
    <source>
        <dbReference type="ARBA" id="ARBA00005250"/>
    </source>
</evidence>
<comment type="similarity">
    <text evidence="4">Belongs to the metallo-beta-lactamase superfamily. Class-B beta-lactamase family.</text>
</comment>
<organism evidence="15">
    <name type="scientific">Pseudomonas aeruginosa</name>
    <dbReference type="NCBI Taxonomy" id="287"/>
    <lineage>
        <taxon>Bacteria</taxon>
        <taxon>Pseudomonadati</taxon>
        <taxon>Pseudomonadota</taxon>
        <taxon>Gammaproteobacteria</taxon>
        <taxon>Pseudomonadales</taxon>
        <taxon>Pseudomonadaceae</taxon>
        <taxon>Pseudomonas</taxon>
    </lineage>
</organism>
<sequence>MRTHFTALLLLFSLSSLANDEVPELRIEKVKENIFLHTSYSRVNGFGLVSSNGLVVIDKGNAFIVDTPWSDRDTETLVHWIRKNGYELLGSVSTHWHEDRTAGIKWLNDQSISTYATTSTNHLLKENKKEPAKYTLKGNESTLVDGLIEVFYPGGGHTIDNVVVWLPKSKILFGGCFVRSLDSEGLGYTGEAHIDQWSRSAQNALSRYSEAQIVIPGHGKIGDIALLKHTKSLAETASNKSIQPNANASAD</sequence>
<evidence type="ECO:0000256" key="10">
    <source>
        <dbReference type="ARBA" id="ARBA00022801"/>
    </source>
</evidence>
<evidence type="ECO:0000256" key="11">
    <source>
        <dbReference type="ARBA" id="ARBA00022833"/>
    </source>
</evidence>
<gene>
    <name evidence="15" type="primary">blaDIM-1</name>
</gene>
<dbReference type="PANTHER" id="PTHR42951">
    <property type="entry name" value="METALLO-BETA-LACTAMASE DOMAIN-CONTAINING"/>
    <property type="match status" value="1"/>
</dbReference>
<dbReference type="SMR" id="A0A0F7R923"/>
<keyword evidence="11" id="KW-0862">Zinc</keyword>
<comment type="subcellular location">
    <subcellularLocation>
        <location evidence="3">Periplasm</location>
    </subcellularLocation>
</comment>
<evidence type="ECO:0000256" key="5">
    <source>
        <dbReference type="ARBA" id="ARBA00011245"/>
    </source>
</evidence>
<evidence type="ECO:0000256" key="2">
    <source>
        <dbReference type="ARBA" id="ARBA00001947"/>
    </source>
</evidence>
<dbReference type="EC" id="3.5.2.6" evidence="6"/>
<dbReference type="SUPFAM" id="SSF56281">
    <property type="entry name" value="Metallo-hydrolase/oxidoreductase"/>
    <property type="match status" value="1"/>
</dbReference>
<evidence type="ECO:0000256" key="8">
    <source>
        <dbReference type="ARBA" id="ARBA00022729"/>
    </source>
</evidence>
<dbReference type="InterPro" id="IPR050855">
    <property type="entry name" value="NDM-1-like"/>
</dbReference>
<evidence type="ECO:0000259" key="14">
    <source>
        <dbReference type="SMART" id="SM00849"/>
    </source>
</evidence>
<keyword evidence="8 13" id="KW-0732">Signal</keyword>
<feature type="signal peptide" evidence="13">
    <location>
        <begin position="1"/>
        <end position="18"/>
    </location>
</feature>
<evidence type="ECO:0000256" key="12">
    <source>
        <dbReference type="ARBA" id="ARBA00023251"/>
    </source>
</evidence>
<dbReference type="NCBIfam" id="NF000445">
    <property type="entry name" value="blaDIM"/>
    <property type="match status" value="1"/>
</dbReference>
<dbReference type="PANTHER" id="PTHR42951:SF4">
    <property type="entry name" value="ACYL-COENZYME A THIOESTERASE MBLAC2"/>
    <property type="match status" value="1"/>
</dbReference>